<gene>
    <name evidence="5" type="ORF">RN001_014484</name>
</gene>
<keyword evidence="4" id="KW-0269">Exonuclease</keyword>
<dbReference type="Gene3D" id="3.90.320.10">
    <property type="match status" value="1"/>
</dbReference>
<evidence type="ECO:0000256" key="3">
    <source>
        <dbReference type="ARBA" id="ARBA00022801"/>
    </source>
</evidence>
<keyword evidence="6" id="KW-1185">Reference proteome</keyword>
<keyword evidence="2" id="KW-0255">Endonuclease</keyword>
<evidence type="ECO:0000256" key="2">
    <source>
        <dbReference type="ARBA" id="ARBA00022759"/>
    </source>
</evidence>
<dbReference type="GO" id="GO:0004519">
    <property type="term" value="F:endonuclease activity"/>
    <property type="evidence" value="ECO:0007669"/>
    <property type="project" value="UniProtKB-KW"/>
</dbReference>
<dbReference type="GO" id="GO:0006281">
    <property type="term" value="P:DNA repair"/>
    <property type="evidence" value="ECO:0007669"/>
    <property type="project" value="UniProtKB-ARBA"/>
</dbReference>
<dbReference type="Pfam" id="PF01771">
    <property type="entry name" value="Viral_alk_exo"/>
    <property type="match status" value="1"/>
</dbReference>
<dbReference type="InterPro" id="IPR011335">
    <property type="entry name" value="Restrct_endonuc-II-like"/>
</dbReference>
<accession>A0AAN7NUL0</accession>
<dbReference type="AlphaFoldDB" id="A0AAN7NUL0"/>
<dbReference type="GO" id="GO:0004527">
    <property type="term" value="F:exonuclease activity"/>
    <property type="evidence" value="ECO:0007669"/>
    <property type="project" value="UniProtKB-KW"/>
</dbReference>
<dbReference type="InterPro" id="IPR051703">
    <property type="entry name" value="NF-kappa-B_Signaling_Reg"/>
</dbReference>
<evidence type="ECO:0000313" key="5">
    <source>
        <dbReference type="EMBL" id="KAK4872455.1"/>
    </source>
</evidence>
<evidence type="ECO:0000256" key="1">
    <source>
        <dbReference type="ARBA" id="ARBA00022722"/>
    </source>
</evidence>
<dbReference type="InterPro" id="IPR034720">
    <property type="entry name" value="Viral_alk_exo"/>
</dbReference>
<proteinExistence type="predicted"/>
<dbReference type="PANTHER" id="PTHR46609">
    <property type="entry name" value="EXONUCLEASE, PHAGE-TYPE/RECB, C-TERMINAL DOMAIN-CONTAINING PROTEIN"/>
    <property type="match status" value="1"/>
</dbReference>
<reference evidence="6" key="1">
    <citation type="submission" date="2023-01" db="EMBL/GenBank/DDBJ databases">
        <title>Key to firefly adult light organ development and bioluminescence: homeobox transcription factors regulate luciferase expression and transportation to peroxisome.</title>
        <authorList>
            <person name="Fu X."/>
        </authorList>
    </citation>
    <scope>NUCLEOTIDE SEQUENCE [LARGE SCALE GENOMIC DNA]</scope>
</reference>
<dbReference type="InterPro" id="IPR011604">
    <property type="entry name" value="PDDEXK-like_dom_sf"/>
</dbReference>
<dbReference type="SUPFAM" id="SSF52980">
    <property type="entry name" value="Restriction endonuclease-like"/>
    <property type="match status" value="1"/>
</dbReference>
<name>A0AAN7NUL0_9COLE</name>
<dbReference type="EMBL" id="JARPUR010000007">
    <property type="protein sequence ID" value="KAK4872455.1"/>
    <property type="molecule type" value="Genomic_DNA"/>
</dbReference>
<protein>
    <submittedName>
        <fullName evidence="5">Uncharacterized protein</fullName>
    </submittedName>
</protein>
<evidence type="ECO:0000256" key="4">
    <source>
        <dbReference type="ARBA" id="ARBA00022839"/>
    </source>
</evidence>
<keyword evidence="3" id="KW-0378">Hydrolase</keyword>
<sequence length="216" mass="25399">MEQTQRKPYTWLEQFNAIIAKLCINYCKKRSYKSRCAAAVVSFNTKRPMYEAYKQLVGRSPGAFAKRIEMRNKQRILKRRHNETKFAQKGSLLFYHLKKTKDYGTYCNKPDMSPEEYNIAQDVYLKDIRLTEDEIRNIEQNTRVQRKSDLWFSERRKIVTASKFYDVCSKLPYTSRASLVQSIIRPKHFSAAATEYGVTHEEEAIRTLSQAVGKKN</sequence>
<keyword evidence="1" id="KW-0540">Nuclease</keyword>
<evidence type="ECO:0000313" key="6">
    <source>
        <dbReference type="Proteomes" id="UP001353858"/>
    </source>
</evidence>
<dbReference type="Proteomes" id="UP001353858">
    <property type="component" value="Unassembled WGS sequence"/>
</dbReference>
<dbReference type="PANTHER" id="PTHR46609:SF8">
    <property type="entry name" value="YQAJ VIRAL RECOMBINASE DOMAIN-CONTAINING PROTEIN"/>
    <property type="match status" value="1"/>
</dbReference>
<comment type="caution">
    <text evidence="5">The sequence shown here is derived from an EMBL/GenBank/DDBJ whole genome shotgun (WGS) entry which is preliminary data.</text>
</comment>
<organism evidence="5 6">
    <name type="scientific">Aquatica leii</name>
    <dbReference type="NCBI Taxonomy" id="1421715"/>
    <lineage>
        <taxon>Eukaryota</taxon>
        <taxon>Metazoa</taxon>
        <taxon>Ecdysozoa</taxon>
        <taxon>Arthropoda</taxon>
        <taxon>Hexapoda</taxon>
        <taxon>Insecta</taxon>
        <taxon>Pterygota</taxon>
        <taxon>Neoptera</taxon>
        <taxon>Endopterygota</taxon>
        <taxon>Coleoptera</taxon>
        <taxon>Polyphaga</taxon>
        <taxon>Elateriformia</taxon>
        <taxon>Elateroidea</taxon>
        <taxon>Lampyridae</taxon>
        <taxon>Luciolinae</taxon>
        <taxon>Aquatica</taxon>
    </lineage>
</organism>